<evidence type="ECO:0000313" key="2">
    <source>
        <dbReference type="Proteomes" id="UP000002117"/>
    </source>
</evidence>
<organism evidence="1 2">
    <name type="scientific">Lactobacillus phage LP65</name>
    <dbReference type="NCBI Taxonomy" id="2892344"/>
    <lineage>
        <taxon>Viruses</taxon>
        <taxon>Duplodnaviria</taxon>
        <taxon>Heunggongvirae</taxon>
        <taxon>Uroviricota</taxon>
        <taxon>Caudoviricetes</taxon>
        <taxon>Herelleviridae</taxon>
        <taxon>Salchichonvirus</taxon>
        <taxon>Salchichonvirus LP65</taxon>
    </lineage>
</organism>
<name>Q5ULU0_9CAUD</name>
<sequence>MSDNRVYAVEMLDSENGKWNVIKAYIYKGSALRRYGGNPNFRVVEYYPGKEL</sequence>
<dbReference type="RefSeq" id="YP_164659.1">
    <property type="nucleotide sequence ID" value="NC_006565.1"/>
</dbReference>
<accession>Q5ULU0</accession>
<dbReference type="KEGG" id="vg:3197395"/>
<dbReference type="EMBL" id="AY682195">
    <property type="protein sequence ID" value="AAV35844.1"/>
    <property type="molecule type" value="Genomic_DNA"/>
</dbReference>
<keyword evidence="2" id="KW-1185">Reference proteome</keyword>
<reference evidence="1 2" key="1">
    <citation type="journal article" date="2004" name="J. Bacteriol.">
        <title>Lactobacillus plantarum bacteriophage LP65: a new member of the SPO1-like genus of the family Myoviridae.</title>
        <authorList>
            <person name="Chibani-Chennoufi S."/>
            <person name="Dillmann M.L."/>
            <person name="Marvin-Guy L."/>
            <person name="Rami-Shojaei S."/>
            <person name="Brussow H."/>
        </authorList>
    </citation>
    <scope>NUCLEOTIDE SEQUENCE</scope>
</reference>
<proteinExistence type="predicted"/>
<gene>
    <name evidence="1" type="ORF">orf24</name>
</gene>
<protein>
    <submittedName>
        <fullName evidence="1">Orf24</fullName>
    </submittedName>
</protein>
<evidence type="ECO:0000313" key="1">
    <source>
        <dbReference type="EMBL" id="AAV35844.1"/>
    </source>
</evidence>
<dbReference type="Proteomes" id="UP000002117">
    <property type="component" value="Segment"/>
</dbReference>